<dbReference type="STRING" id="249408.BOO71_0012349"/>
<reference evidence="1 2" key="1">
    <citation type="submission" date="2017-01" db="EMBL/GenBank/DDBJ databases">
        <title>Genome Analysis of Deinococcus marmoris KOPRI26562.</title>
        <authorList>
            <person name="Kim J.H."/>
            <person name="Oh H.-M."/>
        </authorList>
    </citation>
    <scope>NUCLEOTIDE SEQUENCE [LARGE SCALE GENOMIC DNA]</scope>
    <source>
        <strain evidence="1 2">KOPRI26562</strain>
    </source>
</reference>
<comment type="caution">
    <text evidence="1">The sequence shown here is derived from an EMBL/GenBank/DDBJ whole genome shotgun (WGS) entry which is preliminary data.</text>
</comment>
<keyword evidence="1" id="KW-0489">Methyltransferase</keyword>
<dbReference type="GO" id="GO:0032259">
    <property type="term" value="P:methylation"/>
    <property type="evidence" value="ECO:0007669"/>
    <property type="project" value="UniProtKB-KW"/>
</dbReference>
<sequence length="115" mass="12479">MENDPLRAETVWELLNADARAEVLYGDWTAALERGPFDLIFADCKPGKEAVDRLVDALSPGGVLVLDDLSPPALLPEALHAGDPLRDAVFSDARLCCAEVQVSHRERVIVATRTA</sequence>
<dbReference type="OrthoDB" id="9802676at2"/>
<name>A0A1U7NTR2_9DEIO</name>
<dbReference type="Proteomes" id="UP000186607">
    <property type="component" value="Unassembled WGS sequence"/>
</dbReference>
<dbReference type="Gene3D" id="3.40.50.150">
    <property type="entry name" value="Vaccinia Virus protein VP39"/>
    <property type="match status" value="1"/>
</dbReference>
<dbReference type="AlphaFoldDB" id="A0A1U7NTR2"/>
<evidence type="ECO:0000313" key="2">
    <source>
        <dbReference type="Proteomes" id="UP000186607"/>
    </source>
</evidence>
<dbReference type="PANTHER" id="PTHR43167:SF1">
    <property type="entry name" value="PUTATIVE (AFU_ORTHOLOGUE AFUA_6G01830)-RELATED"/>
    <property type="match status" value="1"/>
</dbReference>
<dbReference type="RefSeq" id="WP_075835767.1">
    <property type="nucleotide sequence ID" value="NZ_MSTI01000148.1"/>
</dbReference>
<keyword evidence="2" id="KW-1185">Reference proteome</keyword>
<proteinExistence type="predicted"/>
<dbReference type="InterPro" id="IPR029063">
    <property type="entry name" value="SAM-dependent_MTases_sf"/>
</dbReference>
<dbReference type="GO" id="GO:0008168">
    <property type="term" value="F:methyltransferase activity"/>
    <property type="evidence" value="ECO:0007669"/>
    <property type="project" value="UniProtKB-KW"/>
</dbReference>
<dbReference type="EMBL" id="MSTI01000148">
    <property type="protein sequence ID" value="OLV16295.1"/>
    <property type="molecule type" value="Genomic_DNA"/>
</dbReference>
<accession>A0A1U7NTR2</accession>
<dbReference type="SUPFAM" id="SSF53335">
    <property type="entry name" value="S-adenosyl-L-methionine-dependent methyltransferases"/>
    <property type="match status" value="1"/>
</dbReference>
<keyword evidence="1" id="KW-0808">Transferase</keyword>
<gene>
    <name evidence="1" type="ORF">BOO71_0012349</name>
</gene>
<evidence type="ECO:0000313" key="1">
    <source>
        <dbReference type="EMBL" id="OLV16295.1"/>
    </source>
</evidence>
<protein>
    <submittedName>
        <fullName evidence="1">Cytidine/deoxycytidylate deaminase/NUDIX/methyltransferase domains protein</fullName>
    </submittedName>
</protein>
<dbReference type="PANTHER" id="PTHR43167">
    <property type="entry name" value="PUTATIVE (AFU_ORTHOLOGUE AFUA_6G01830)-RELATED"/>
    <property type="match status" value="1"/>
</dbReference>
<organism evidence="1 2">
    <name type="scientific">Deinococcus marmoris</name>
    <dbReference type="NCBI Taxonomy" id="249408"/>
    <lineage>
        <taxon>Bacteria</taxon>
        <taxon>Thermotogati</taxon>
        <taxon>Deinococcota</taxon>
        <taxon>Deinococci</taxon>
        <taxon>Deinococcales</taxon>
        <taxon>Deinococcaceae</taxon>
        <taxon>Deinococcus</taxon>
    </lineage>
</organism>